<evidence type="ECO:0000313" key="2">
    <source>
        <dbReference type="EMBL" id="KAK3747715.1"/>
    </source>
</evidence>
<dbReference type="Proteomes" id="UP001283361">
    <property type="component" value="Unassembled WGS sequence"/>
</dbReference>
<protein>
    <submittedName>
        <fullName evidence="2">Uncharacterized protein</fullName>
    </submittedName>
</protein>
<proteinExistence type="predicted"/>
<reference evidence="2" key="1">
    <citation type="journal article" date="2023" name="G3 (Bethesda)">
        <title>A reference genome for the long-term kleptoplast-retaining sea slug Elysia crispata morphotype clarki.</title>
        <authorList>
            <person name="Eastman K.E."/>
            <person name="Pendleton A.L."/>
            <person name="Shaikh M.A."/>
            <person name="Suttiyut T."/>
            <person name="Ogas R."/>
            <person name="Tomko P."/>
            <person name="Gavelis G."/>
            <person name="Widhalm J.R."/>
            <person name="Wisecaver J.H."/>
        </authorList>
    </citation>
    <scope>NUCLEOTIDE SEQUENCE</scope>
    <source>
        <strain evidence="2">ECLA1</strain>
    </source>
</reference>
<evidence type="ECO:0000313" key="3">
    <source>
        <dbReference type="Proteomes" id="UP001283361"/>
    </source>
</evidence>
<organism evidence="2 3">
    <name type="scientific">Elysia crispata</name>
    <name type="common">lettuce slug</name>
    <dbReference type="NCBI Taxonomy" id="231223"/>
    <lineage>
        <taxon>Eukaryota</taxon>
        <taxon>Metazoa</taxon>
        <taxon>Spiralia</taxon>
        <taxon>Lophotrochozoa</taxon>
        <taxon>Mollusca</taxon>
        <taxon>Gastropoda</taxon>
        <taxon>Heterobranchia</taxon>
        <taxon>Euthyneura</taxon>
        <taxon>Panpulmonata</taxon>
        <taxon>Sacoglossa</taxon>
        <taxon>Placobranchoidea</taxon>
        <taxon>Plakobranchidae</taxon>
        <taxon>Elysia</taxon>
    </lineage>
</organism>
<comment type="caution">
    <text evidence="2">The sequence shown here is derived from an EMBL/GenBank/DDBJ whole genome shotgun (WGS) entry which is preliminary data.</text>
</comment>
<sequence>MTELWLIAEANLNFSNLSPPGTDRSTHLAYSLLGKRGWHDDDDYDDDDDDDDDEGEGSTTVEFGFRLAARLYWAAGVLWWDNAINLFSMIDTEST</sequence>
<accession>A0AAE0YJD3</accession>
<name>A0AAE0YJD3_9GAST</name>
<keyword evidence="3" id="KW-1185">Reference proteome</keyword>
<dbReference type="EMBL" id="JAWDGP010006075">
    <property type="protein sequence ID" value="KAK3747715.1"/>
    <property type="molecule type" value="Genomic_DNA"/>
</dbReference>
<feature type="region of interest" description="Disordered" evidence="1">
    <location>
        <begin position="36"/>
        <end position="58"/>
    </location>
</feature>
<dbReference type="AlphaFoldDB" id="A0AAE0YJD3"/>
<gene>
    <name evidence="2" type="ORF">RRG08_024862</name>
</gene>
<evidence type="ECO:0000256" key="1">
    <source>
        <dbReference type="SAM" id="MobiDB-lite"/>
    </source>
</evidence>
<feature type="compositionally biased region" description="Acidic residues" evidence="1">
    <location>
        <begin position="40"/>
        <end position="56"/>
    </location>
</feature>